<keyword evidence="3" id="KW-1185">Reference proteome</keyword>
<dbReference type="RefSeq" id="WP_138194389.1">
    <property type="nucleotide sequence ID" value="NZ_VCIW01000006.1"/>
</dbReference>
<dbReference type="EMBL" id="VCIW01000006">
    <property type="protein sequence ID" value="TLS52145.1"/>
    <property type="molecule type" value="Genomic_DNA"/>
</dbReference>
<evidence type="ECO:0000259" key="1">
    <source>
        <dbReference type="Pfam" id="PF03235"/>
    </source>
</evidence>
<protein>
    <submittedName>
        <fullName evidence="2">DUF262 domain-containing protein</fullName>
    </submittedName>
</protein>
<name>A0A5R9GKE4_9BACL</name>
<accession>A0A5R9GKE4</accession>
<dbReference type="OrthoDB" id="9798761at2"/>
<dbReference type="InterPro" id="IPR004919">
    <property type="entry name" value="GmrSD_N"/>
</dbReference>
<dbReference type="Proteomes" id="UP000309676">
    <property type="component" value="Unassembled WGS sequence"/>
</dbReference>
<evidence type="ECO:0000313" key="2">
    <source>
        <dbReference type="EMBL" id="TLS52145.1"/>
    </source>
</evidence>
<dbReference type="PANTHER" id="PTHR37292">
    <property type="entry name" value="VNG6097C"/>
    <property type="match status" value="1"/>
</dbReference>
<gene>
    <name evidence="2" type="ORF">FE782_12360</name>
</gene>
<dbReference type="AlphaFoldDB" id="A0A5R9GKE4"/>
<reference evidence="2 3" key="1">
    <citation type="submission" date="2019-05" db="EMBL/GenBank/DDBJ databases">
        <authorList>
            <person name="Narsing Rao M.P."/>
            <person name="Li W.J."/>
        </authorList>
    </citation>
    <scope>NUCLEOTIDE SEQUENCE [LARGE SCALE GENOMIC DNA]</scope>
    <source>
        <strain evidence="2 3">SYSU_K30003</strain>
    </source>
</reference>
<feature type="domain" description="GmrSD restriction endonucleases N-terminal" evidence="1">
    <location>
        <begin position="9"/>
        <end position="210"/>
    </location>
</feature>
<dbReference type="Pfam" id="PF03235">
    <property type="entry name" value="GmrSD_N"/>
    <property type="match status" value="1"/>
</dbReference>
<sequence>MSLEPIPIRKLIQRTMSGEIRIPAFQRGFVWSSEKVAFLLDSIYNGYPVGSILLWRTREQLASDRDLGPFILPEPPDQYPMDYVLDGQQRLTSLFGVFQTELTPSTSGDWFDVYFDIRDKQFLAIADREYVESHHFPLNTLFDSVKYRRATESFSDDEKQVVDEVQERFKEATIPVETVETPSREHVAIIFERINRAGIPLDTYQLLTAWTWSTEFDLKEKFQLLADELEPFGFGEIDSEPDLLLKCCSAVVTNSAAARDLINLNGPEVRERFEEIRNGILLSIEFLRTQLHIYSMKVLPYPAMIIPLTKFFATTRTAGTGYTEVQRRQLIKWFWRTCFARRYSSSLDRAQASDIAAMAALRVDGNQDISRFPCNVDSTFFLNNQFYLGALNTKIFIVMLAQKLPRSFLSGAAVNLAEVLKLCNRTEFHHIFPKNFLDRNGIGPKEQNVLANLCFLSNADNQRIKARSPQEYKEWIDRDQYNVILDSGLIPRDGLDLAYTDFLRERATLLTEFANTLI</sequence>
<dbReference type="PANTHER" id="PTHR37292:SF2">
    <property type="entry name" value="DUF262 DOMAIN-CONTAINING PROTEIN"/>
    <property type="match status" value="1"/>
</dbReference>
<organism evidence="2 3">
    <name type="scientific">Paenibacillus antri</name>
    <dbReference type="NCBI Taxonomy" id="2582848"/>
    <lineage>
        <taxon>Bacteria</taxon>
        <taxon>Bacillati</taxon>
        <taxon>Bacillota</taxon>
        <taxon>Bacilli</taxon>
        <taxon>Bacillales</taxon>
        <taxon>Paenibacillaceae</taxon>
        <taxon>Paenibacillus</taxon>
    </lineage>
</organism>
<proteinExistence type="predicted"/>
<evidence type="ECO:0000313" key="3">
    <source>
        <dbReference type="Proteomes" id="UP000309676"/>
    </source>
</evidence>
<comment type="caution">
    <text evidence="2">The sequence shown here is derived from an EMBL/GenBank/DDBJ whole genome shotgun (WGS) entry which is preliminary data.</text>
</comment>